<dbReference type="InterPro" id="IPR052526">
    <property type="entry name" value="HTH-type_Bedaq_tolerance"/>
</dbReference>
<proteinExistence type="predicted"/>
<organism evidence="2 3">
    <name type="scientific">Corynebacterium argentoratense DSM 44202</name>
    <dbReference type="NCBI Taxonomy" id="1348662"/>
    <lineage>
        <taxon>Bacteria</taxon>
        <taxon>Bacillati</taxon>
        <taxon>Actinomycetota</taxon>
        <taxon>Actinomycetes</taxon>
        <taxon>Mycobacteriales</taxon>
        <taxon>Corynebacteriaceae</taxon>
        <taxon>Corynebacterium</taxon>
    </lineage>
</organism>
<evidence type="ECO:0000313" key="3">
    <source>
        <dbReference type="Proteomes" id="UP000016943"/>
    </source>
</evidence>
<accession>U3GWR6</accession>
<dbReference type="PATRIC" id="fig|1348662.3.peg.1881"/>
<dbReference type="PANTHER" id="PTHR39515">
    <property type="entry name" value="CONSERVED PROTEIN"/>
    <property type="match status" value="1"/>
</dbReference>
<dbReference type="InterPro" id="IPR036388">
    <property type="entry name" value="WH-like_DNA-bd_sf"/>
</dbReference>
<dbReference type="AlphaFoldDB" id="U3GWR6"/>
<dbReference type="OrthoDB" id="3216907at2"/>
<keyword evidence="3" id="KW-1185">Reference proteome</keyword>
<dbReference type="KEGG" id="caz:CARG_09520"/>
<dbReference type="eggNOG" id="COG1846">
    <property type="taxonomic scope" value="Bacteria"/>
</dbReference>
<dbReference type="PROSITE" id="PS50995">
    <property type="entry name" value="HTH_MARR_2"/>
    <property type="match status" value="1"/>
</dbReference>
<dbReference type="GeneID" id="78250625"/>
<feature type="domain" description="HTH marR-type" evidence="1">
    <location>
        <begin position="1"/>
        <end position="140"/>
    </location>
</feature>
<dbReference type="EMBL" id="CP006365">
    <property type="protein sequence ID" value="AGU15995.1"/>
    <property type="molecule type" value="Genomic_DNA"/>
</dbReference>
<dbReference type="PANTHER" id="PTHR39515:SF2">
    <property type="entry name" value="HTH-TYPE TRANSCRIPTIONAL REGULATOR RV0880"/>
    <property type="match status" value="1"/>
</dbReference>
<protein>
    <recommendedName>
        <fullName evidence="1">HTH marR-type domain-containing protein</fullName>
    </recommendedName>
</protein>
<dbReference type="Proteomes" id="UP000016943">
    <property type="component" value="Chromosome"/>
</dbReference>
<dbReference type="Gene3D" id="1.10.10.10">
    <property type="entry name" value="Winged helix-like DNA-binding domain superfamily/Winged helix DNA-binding domain"/>
    <property type="match status" value="1"/>
</dbReference>
<evidence type="ECO:0000259" key="1">
    <source>
        <dbReference type="PROSITE" id="PS50995"/>
    </source>
</evidence>
<dbReference type="InterPro" id="IPR036390">
    <property type="entry name" value="WH_DNA-bd_sf"/>
</dbReference>
<dbReference type="Pfam" id="PF01047">
    <property type="entry name" value="MarR"/>
    <property type="match status" value="1"/>
</dbReference>
<dbReference type="GO" id="GO:0003700">
    <property type="term" value="F:DNA-binding transcription factor activity"/>
    <property type="evidence" value="ECO:0007669"/>
    <property type="project" value="InterPro"/>
</dbReference>
<gene>
    <name evidence="2" type="ORF">CARG_09520</name>
</gene>
<sequence length="149" mass="16980">MTNTPLDIASQIRPAMTKLYVTYFRVAQQSDLTGPQLTIMTRLEEHGPARISEVAREEGIRIPTASNALHQLEERGMISRLRDTSDKRGVRVKLTAQGREELKRVGAERDRHFATLLELLDEDELKLAEQLIPVIKRLASNYNPEAFEK</sequence>
<dbReference type="SUPFAM" id="SSF46785">
    <property type="entry name" value="Winged helix' DNA-binding domain"/>
    <property type="match status" value="1"/>
</dbReference>
<evidence type="ECO:0000313" key="2">
    <source>
        <dbReference type="EMBL" id="AGU15995.1"/>
    </source>
</evidence>
<name>U3GWR6_9CORY</name>
<dbReference type="HOGENOM" id="CLU_083287_15_1_11"/>
<reference evidence="2 3" key="1">
    <citation type="journal article" date="2013" name="Genome Announc.">
        <title>Whole-Genome Sequence of the Clinical Strain Corynebacterium argentoratense DSM 44202, Isolated from a Human Throat Specimen.</title>
        <authorList>
            <person name="Bomholt C."/>
            <person name="Glaub A."/>
            <person name="Gravermann K."/>
            <person name="Albersmeier A."/>
            <person name="Brinkrolf K."/>
            <person name="Ruckert C."/>
            <person name="Tauch A."/>
        </authorList>
    </citation>
    <scope>NUCLEOTIDE SEQUENCE [LARGE SCALE GENOMIC DNA]</scope>
    <source>
        <strain evidence="2">DSM 44202</strain>
    </source>
</reference>
<dbReference type="InterPro" id="IPR000835">
    <property type="entry name" value="HTH_MarR-typ"/>
</dbReference>
<dbReference type="SMART" id="SM00347">
    <property type="entry name" value="HTH_MARR"/>
    <property type="match status" value="1"/>
</dbReference>
<dbReference type="STRING" id="1348662.CARG_09520"/>
<dbReference type="RefSeq" id="WP_021012392.1">
    <property type="nucleotide sequence ID" value="NC_022198.1"/>
</dbReference>